<evidence type="ECO:0000256" key="4">
    <source>
        <dbReference type="ARBA" id="ARBA00023136"/>
    </source>
</evidence>
<sequence length="282" mass="27811">MSTVAVAALLIASMLAIGTALTAGDFRTLARRPAVLAAAVVLNVIVVPGAAVALTRLAGLAPDAALGIVLAAASPGGGTGALLTLHARGDLAVSAALQGIHAPLGLISVPVWASVAGHDLLPAGGGGALLVGAALVAQLVPLAAGMVLLRRRPRRAHRVHRGARRVADVLLAALVAYFVVTGAGRLPLLGGRAVAVVAVLVAACLASVLLPWPGPAAVGRAVAMTTTVRNLSLALFVASAASATVVLALLAYGLLMYGLSVPVAWLLARSARPARGTPIGLG</sequence>
<keyword evidence="4 5" id="KW-0472">Membrane</keyword>
<dbReference type="InterPro" id="IPR004710">
    <property type="entry name" value="Bilac:Na_transpt"/>
</dbReference>
<dbReference type="InterPro" id="IPR002657">
    <property type="entry name" value="BilAc:Na_symport/Acr3"/>
</dbReference>
<evidence type="ECO:0000256" key="5">
    <source>
        <dbReference type="SAM" id="Phobius"/>
    </source>
</evidence>
<feature type="transmembrane region" description="Helical" evidence="5">
    <location>
        <begin position="6"/>
        <end position="23"/>
    </location>
</feature>
<reference evidence="6" key="1">
    <citation type="submission" date="2021-01" db="EMBL/GenBank/DDBJ databases">
        <title>Whole genome shotgun sequence of Actinoplanes nipponensis NBRC 14063.</title>
        <authorList>
            <person name="Komaki H."/>
            <person name="Tamura T."/>
        </authorList>
    </citation>
    <scope>NUCLEOTIDE SEQUENCE</scope>
    <source>
        <strain evidence="6">NBRC 14063</strain>
    </source>
</reference>
<keyword evidence="3 5" id="KW-1133">Transmembrane helix</keyword>
<evidence type="ECO:0000313" key="7">
    <source>
        <dbReference type="Proteomes" id="UP000647172"/>
    </source>
</evidence>
<dbReference type="AlphaFoldDB" id="A0A919JP96"/>
<evidence type="ECO:0008006" key="8">
    <source>
        <dbReference type="Google" id="ProtNLM"/>
    </source>
</evidence>
<dbReference type="PANTHER" id="PTHR10361">
    <property type="entry name" value="SODIUM-BILE ACID COTRANSPORTER"/>
    <property type="match status" value="1"/>
</dbReference>
<dbReference type="Gene3D" id="1.20.1530.20">
    <property type="match status" value="1"/>
</dbReference>
<evidence type="ECO:0000256" key="1">
    <source>
        <dbReference type="ARBA" id="ARBA00004141"/>
    </source>
</evidence>
<organism evidence="6 7">
    <name type="scientific">Actinoplanes nipponensis</name>
    <dbReference type="NCBI Taxonomy" id="135950"/>
    <lineage>
        <taxon>Bacteria</taxon>
        <taxon>Bacillati</taxon>
        <taxon>Actinomycetota</taxon>
        <taxon>Actinomycetes</taxon>
        <taxon>Micromonosporales</taxon>
        <taxon>Micromonosporaceae</taxon>
        <taxon>Actinoplanes</taxon>
    </lineage>
</organism>
<evidence type="ECO:0000256" key="3">
    <source>
        <dbReference type="ARBA" id="ARBA00022989"/>
    </source>
</evidence>
<name>A0A919JP96_9ACTN</name>
<evidence type="ECO:0000313" key="6">
    <source>
        <dbReference type="EMBL" id="GIE54433.1"/>
    </source>
</evidence>
<dbReference type="GO" id="GO:0016020">
    <property type="term" value="C:membrane"/>
    <property type="evidence" value="ECO:0007669"/>
    <property type="project" value="UniProtKB-SubCell"/>
</dbReference>
<dbReference type="RefSeq" id="WP_203777241.1">
    <property type="nucleotide sequence ID" value="NZ_BAAAYJ010000090.1"/>
</dbReference>
<accession>A0A919JP96</accession>
<feature type="transmembrane region" description="Helical" evidence="5">
    <location>
        <begin position="194"/>
        <end position="212"/>
    </location>
</feature>
<dbReference type="EMBL" id="BOMQ01000102">
    <property type="protein sequence ID" value="GIE54433.1"/>
    <property type="molecule type" value="Genomic_DNA"/>
</dbReference>
<gene>
    <name evidence="6" type="ORF">Ani05nite_79670</name>
</gene>
<dbReference type="Pfam" id="PF01758">
    <property type="entry name" value="SBF"/>
    <property type="match status" value="1"/>
</dbReference>
<comment type="subcellular location">
    <subcellularLocation>
        <location evidence="1">Membrane</location>
        <topology evidence="1">Multi-pass membrane protein</topology>
    </subcellularLocation>
</comment>
<dbReference type="PANTHER" id="PTHR10361:SF28">
    <property type="entry name" value="P3 PROTEIN-RELATED"/>
    <property type="match status" value="1"/>
</dbReference>
<proteinExistence type="predicted"/>
<comment type="caution">
    <text evidence="6">The sequence shown here is derived from an EMBL/GenBank/DDBJ whole genome shotgun (WGS) entry which is preliminary data.</text>
</comment>
<dbReference type="Proteomes" id="UP000647172">
    <property type="component" value="Unassembled WGS sequence"/>
</dbReference>
<feature type="transmembrane region" description="Helical" evidence="5">
    <location>
        <begin position="64"/>
        <end position="85"/>
    </location>
</feature>
<keyword evidence="2 5" id="KW-0812">Transmembrane</keyword>
<feature type="transmembrane region" description="Helical" evidence="5">
    <location>
        <begin position="35"/>
        <end position="58"/>
    </location>
</feature>
<keyword evidence="7" id="KW-1185">Reference proteome</keyword>
<evidence type="ECO:0000256" key="2">
    <source>
        <dbReference type="ARBA" id="ARBA00022692"/>
    </source>
</evidence>
<dbReference type="InterPro" id="IPR038770">
    <property type="entry name" value="Na+/solute_symporter_sf"/>
</dbReference>
<feature type="transmembrane region" description="Helical" evidence="5">
    <location>
        <begin position="127"/>
        <end position="149"/>
    </location>
</feature>
<feature type="transmembrane region" description="Helical" evidence="5">
    <location>
        <begin position="92"/>
        <end position="115"/>
    </location>
</feature>
<feature type="transmembrane region" description="Helical" evidence="5">
    <location>
        <begin position="169"/>
        <end position="188"/>
    </location>
</feature>
<feature type="transmembrane region" description="Helical" evidence="5">
    <location>
        <begin position="233"/>
        <end position="257"/>
    </location>
</feature>
<protein>
    <recommendedName>
        <fullName evidence="8">BASS family bile acid:Na+ symporter</fullName>
    </recommendedName>
</protein>